<sequence>MKYNLCPFARREVERNSIRYAVFEQTKVKAVLANLVAECEYLDSHPDTETTLCILPRGFEGFYAYLDLVALASELLVEQGYEGHYQLASFHPDYCFDGEPQDDPSNYTNRSPLPLIHLIREASMEKALESYEEPESIPERNIAFARRKGSEFFESLLTRCNPSERN</sequence>
<organism evidence="1 2">
    <name type="scientific">Ferrimonas sediminum</name>
    <dbReference type="NCBI Taxonomy" id="718193"/>
    <lineage>
        <taxon>Bacteria</taxon>
        <taxon>Pseudomonadati</taxon>
        <taxon>Pseudomonadota</taxon>
        <taxon>Gammaproteobacteria</taxon>
        <taxon>Alteromonadales</taxon>
        <taxon>Ferrimonadaceae</taxon>
        <taxon>Ferrimonas</taxon>
    </lineage>
</organism>
<dbReference type="InterPro" id="IPR009858">
    <property type="entry name" value="DUF1415"/>
</dbReference>
<dbReference type="AlphaFoldDB" id="A0A1G8VFF2"/>
<protein>
    <recommendedName>
        <fullName evidence="3">DUF1415 domain-containing protein</fullName>
    </recommendedName>
</protein>
<evidence type="ECO:0008006" key="3">
    <source>
        <dbReference type="Google" id="ProtNLM"/>
    </source>
</evidence>
<dbReference type="Pfam" id="PF07209">
    <property type="entry name" value="DUF1415"/>
    <property type="match status" value="1"/>
</dbReference>
<dbReference type="OrthoDB" id="277390at2"/>
<reference evidence="2" key="1">
    <citation type="submission" date="2016-10" db="EMBL/GenBank/DDBJ databases">
        <authorList>
            <person name="Varghese N."/>
            <person name="Submissions S."/>
        </authorList>
    </citation>
    <scope>NUCLEOTIDE SEQUENCE [LARGE SCALE GENOMIC DNA]</scope>
    <source>
        <strain evidence="2">DSM 23317</strain>
    </source>
</reference>
<gene>
    <name evidence="1" type="ORF">SAMN04488540_11128</name>
</gene>
<accession>A0A1G8VFF2</accession>
<dbReference type="Proteomes" id="UP000199527">
    <property type="component" value="Unassembled WGS sequence"/>
</dbReference>
<proteinExistence type="predicted"/>
<name>A0A1G8VFF2_9GAMM</name>
<evidence type="ECO:0000313" key="1">
    <source>
        <dbReference type="EMBL" id="SDJ64826.1"/>
    </source>
</evidence>
<dbReference type="EMBL" id="FNEM01000011">
    <property type="protein sequence ID" value="SDJ64826.1"/>
    <property type="molecule type" value="Genomic_DNA"/>
</dbReference>
<evidence type="ECO:0000313" key="2">
    <source>
        <dbReference type="Proteomes" id="UP000199527"/>
    </source>
</evidence>
<keyword evidence="2" id="KW-1185">Reference proteome</keyword>